<keyword evidence="1" id="KW-0732">Signal</keyword>
<feature type="signal peptide" evidence="1">
    <location>
        <begin position="1"/>
        <end position="24"/>
    </location>
</feature>
<protein>
    <submittedName>
        <fullName evidence="2">Uncharacterized protein</fullName>
    </submittedName>
</protein>
<dbReference type="Proteomes" id="UP000324632">
    <property type="component" value="Chromosome 5"/>
</dbReference>
<name>A0A5A9PFM4_9TELE</name>
<dbReference type="AlphaFoldDB" id="A0A5A9PFM4"/>
<dbReference type="EMBL" id="SOYY01000005">
    <property type="protein sequence ID" value="KAA0720860.1"/>
    <property type="molecule type" value="Genomic_DNA"/>
</dbReference>
<feature type="chain" id="PRO_5023004283" evidence="1">
    <location>
        <begin position="25"/>
        <end position="88"/>
    </location>
</feature>
<evidence type="ECO:0000313" key="3">
    <source>
        <dbReference type="Proteomes" id="UP000324632"/>
    </source>
</evidence>
<evidence type="ECO:0000256" key="1">
    <source>
        <dbReference type="SAM" id="SignalP"/>
    </source>
</evidence>
<sequence>MAQISPAQLAVFVCAFCFIAQVLSQSTLSPNNATQSMNRTTNGSVAAASGSPGNATIDPTGAGIQMQANTFSMLFAVAMTTVLLHHWC</sequence>
<accession>A0A5A9PFM4</accession>
<gene>
    <name evidence="2" type="ORF">E1301_Tti019315</name>
</gene>
<comment type="caution">
    <text evidence="2">The sequence shown here is derived from an EMBL/GenBank/DDBJ whole genome shotgun (WGS) entry which is preliminary data.</text>
</comment>
<proteinExistence type="predicted"/>
<reference evidence="2 3" key="1">
    <citation type="journal article" date="2019" name="Mol. Ecol. Resour.">
        <title>Chromosome-level genome assembly of Triplophysa tibetana, a fish adapted to the harsh high-altitude environment of the Tibetan Plateau.</title>
        <authorList>
            <person name="Yang X."/>
            <person name="Liu H."/>
            <person name="Ma Z."/>
            <person name="Zou Y."/>
            <person name="Zou M."/>
            <person name="Mao Y."/>
            <person name="Li X."/>
            <person name="Wang H."/>
            <person name="Chen T."/>
            <person name="Wang W."/>
            <person name="Yang R."/>
        </authorList>
    </citation>
    <scope>NUCLEOTIDE SEQUENCE [LARGE SCALE GENOMIC DNA]</scope>
    <source>
        <strain evidence="2">TTIB1903HZAU</strain>
        <tissue evidence="2">Muscle</tissue>
    </source>
</reference>
<keyword evidence="3" id="KW-1185">Reference proteome</keyword>
<organism evidence="2 3">
    <name type="scientific">Triplophysa tibetana</name>
    <dbReference type="NCBI Taxonomy" id="1572043"/>
    <lineage>
        <taxon>Eukaryota</taxon>
        <taxon>Metazoa</taxon>
        <taxon>Chordata</taxon>
        <taxon>Craniata</taxon>
        <taxon>Vertebrata</taxon>
        <taxon>Euteleostomi</taxon>
        <taxon>Actinopterygii</taxon>
        <taxon>Neopterygii</taxon>
        <taxon>Teleostei</taxon>
        <taxon>Ostariophysi</taxon>
        <taxon>Cypriniformes</taxon>
        <taxon>Nemacheilidae</taxon>
        <taxon>Triplophysa</taxon>
    </lineage>
</organism>
<evidence type="ECO:0000313" key="2">
    <source>
        <dbReference type="EMBL" id="KAA0720860.1"/>
    </source>
</evidence>